<dbReference type="Gene3D" id="3.90.1200.10">
    <property type="match status" value="1"/>
</dbReference>
<dbReference type="InterPro" id="IPR002575">
    <property type="entry name" value="Aminoglycoside_PTrfase"/>
</dbReference>
<evidence type="ECO:0000259" key="1">
    <source>
        <dbReference type="Pfam" id="PF01636"/>
    </source>
</evidence>
<dbReference type="OrthoDB" id="3806873at2"/>
<feature type="domain" description="Aminoglycoside phosphotransferase" evidence="1">
    <location>
        <begin position="85"/>
        <end position="274"/>
    </location>
</feature>
<proteinExistence type="predicted"/>
<reference evidence="2 3" key="1">
    <citation type="submission" date="2019-07" db="EMBL/GenBank/DDBJ databases">
        <authorList>
            <person name="Park M."/>
        </authorList>
    </citation>
    <scope>NUCLEOTIDE SEQUENCE [LARGE SCALE GENOMIC DNA]</scope>
    <source>
        <strain evidence="2 3">KCTC32445</strain>
    </source>
</reference>
<protein>
    <submittedName>
        <fullName evidence="2">Aminoglycoside phosphotransferase family protein</fullName>
    </submittedName>
</protein>
<evidence type="ECO:0000313" key="3">
    <source>
        <dbReference type="Proteomes" id="UP000320160"/>
    </source>
</evidence>
<name>A0A553WDB8_9SPHN</name>
<dbReference type="SUPFAM" id="SSF56112">
    <property type="entry name" value="Protein kinase-like (PK-like)"/>
    <property type="match status" value="1"/>
</dbReference>
<dbReference type="AlphaFoldDB" id="A0A553WDB8"/>
<comment type="caution">
    <text evidence="2">The sequence shown here is derived from an EMBL/GenBank/DDBJ whole genome shotgun (WGS) entry which is preliminary data.</text>
</comment>
<dbReference type="Pfam" id="PF01636">
    <property type="entry name" value="APH"/>
    <property type="match status" value="1"/>
</dbReference>
<keyword evidence="2" id="KW-0808">Transferase</keyword>
<gene>
    <name evidence="2" type="ORF">FOM92_15050</name>
</gene>
<organism evidence="2 3">
    <name type="scientific">Sphingorhabdus contaminans</name>
    <dbReference type="NCBI Taxonomy" id="1343899"/>
    <lineage>
        <taxon>Bacteria</taxon>
        <taxon>Pseudomonadati</taxon>
        <taxon>Pseudomonadota</taxon>
        <taxon>Alphaproteobacteria</taxon>
        <taxon>Sphingomonadales</taxon>
        <taxon>Sphingomonadaceae</taxon>
        <taxon>Sphingorhabdus</taxon>
    </lineage>
</organism>
<sequence length="349" mass="38384">MADYPTHPDQMQAGWLAETLGFPADSLRGFSVRPVGTGQMCDSYRLALDWAQGVVDAPATIIAKCPSHDAASREVARTLGGYILEVKWYQTLAHEVGVPRPHCHFARIEEDGVSFLLLLGDLAPAAQGDQLRGAGPLEINLAIDAAAELHAPLWNSPRLAGIDWLQRDTRPIVRALFPSYFAQFRERYAQRLDPECLALGDGLVRKLDAYLAYEPSATTLQHGDLRVDNILFAPDQSACWVVDWQTLSIGAGARDLAYLIGTSISDPAERAALDRPAFDRWTNRLAALGVATDIDALWQDYRLGALSGYFMAVFASMSVERTERGDEMFAVMAERPARQAIALRSLDLL</sequence>
<dbReference type="EMBL" id="VKKU01000002">
    <property type="protein sequence ID" value="TSB02676.1"/>
    <property type="molecule type" value="Genomic_DNA"/>
</dbReference>
<accession>A0A553WDB8</accession>
<dbReference type="Proteomes" id="UP000320160">
    <property type="component" value="Unassembled WGS sequence"/>
</dbReference>
<dbReference type="InterPro" id="IPR011009">
    <property type="entry name" value="Kinase-like_dom_sf"/>
</dbReference>
<evidence type="ECO:0000313" key="2">
    <source>
        <dbReference type="EMBL" id="TSB02676.1"/>
    </source>
</evidence>
<dbReference type="GO" id="GO:0016740">
    <property type="term" value="F:transferase activity"/>
    <property type="evidence" value="ECO:0007669"/>
    <property type="project" value="UniProtKB-KW"/>
</dbReference>
<keyword evidence="3" id="KW-1185">Reference proteome</keyword>